<dbReference type="Proteomes" id="UP001165064">
    <property type="component" value="Unassembled WGS sequence"/>
</dbReference>
<proteinExistence type="predicted"/>
<dbReference type="EMBL" id="BSXS01000755">
    <property type="protein sequence ID" value="GME73778.1"/>
    <property type="molecule type" value="Genomic_DNA"/>
</dbReference>
<comment type="caution">
    <text evidence="1">The sequence shown here is derived from an EMBL/GenBank/DDBJ whole genome shotgun (WGS) entry which is preliminary data.</text>
</comment>
<accession>A0ACB5SV33</accession>
<gene>
    <name evidence="1" type="ORF">Amon02_000152900</name>
</gene>
<sequence length="409" mass="46720">MAHISLNQFPGWRSMKHLIIYLSLLTIFNPVTTWVISLLILYLFNFKENQTFLIGISLVVDFCWLLRFINLKFRSCSFDKFQFTGLEKHQIEQENETTIDKKNIKGDVCAVPGLNVLITGGASGLGLEIVKRFLEVNSQHVPCPMNNSFKNSFQFQLQISQNISKVNKIIVLDIFESKELEKLRQMHPENVVFVHSDFNDSNFNAKILIDSISQQISKLESQQYLDVIIGNAGIRQFHQTMEDIDGSEMAKIYKVNFFSFVELIKVIIVGHNILNINKLQKRRLHIISISSVLGFVSPKKLSFYSGTKSSLINLMDSLRYELPANIVLSCFAPGQLTSPMFENVKVENSFLAPLIDHRKLSLRIIQVVDEGLNGLFVYPFYGRLVPALKCLPFGLYSFLRWFSGMDSVA</sequence>
<name>A0ACB5SV33_AMBMO</name>
<evidence type="ECO:0000313" key="1">
    <source>
        <dbReference type="EMBL" id="GME73778.1"/>
    </source>
</evidence>
<reference evidence="1" key="1">
    <citation type="submission" date="2023-04" db="EMBL/GenBank/DDBJ databases">
        <title>Ambrosiozyma monospora NBRC 10751.</title>
        <authorList>
            <person name="Ichikawa N."/>
            <person name="Sato H."/>
            <person name="Tonouchi N."/>
        </authorList>
    </citation>
    <scope>NUCLEOTIDE SEQUENCE</scope>
    <source>
        <strain evidence="1">NBRC 10751</strain>
    </source>
</reference>
<protein>
    <submittedName>
        <fullName evidence="1">Unnamed protein product</fullName>
    </submittedName>
</protein>
<evidence type="ECO:0000313" key="2">
    <source>
        <dbReference type="Proteomes" id="UP001165064"/>
    </source>
</evidence>
<keyword evidence="2" id="KW-1185">Reference proteome</keyword>
<organism evidence="1 2">
    <name type="scientific">Ambrosiozyma monospora</name>
    <name type="common">Yeast</name>
    <name type="synonym">Endomycopsis monosporus</name>
    <dbReference type="NCBI Taxonomy" id="43982"/>
    <lineage>
        <taxon>Eukaryota</taxon>
        <taxon>Fungi</taxon>
        <taxon>Dikarya</taxon>
        <taxon>Ascomycota</taxon>
        <taxon>Saccharomycotina</taxon>
        <taxon>Pichiomycetes</taxon>
        <taxon>Pichiales</taxon>
        <taxon>Pichiaceae</taxon>
        <taxon>Ambrosiozyma</taxon>
    </lineage>
</organism>